<keyword evidence="1" id="KW-0472">Membrane</keyword>
<evidence type="ECO:0000313" key="2">
    <source>
        <dbReference type="EMBL" id="HGM58300.1"/>
    </source>
</evidence>
<comment type="caution">
    <text evidence="2">The sequence shown here is derived from an EMBL/GenBank/DDBJ whole genome shotgun (WGS) entry which is preliminary data.</text>
</comment>
<evidence type="ECO:0000256" key="1">
    <source>
        <dbReference type="SAM" id="Phobius"/>
    </source>
</evidence>
<feature type="transmembrane region" description="Helical" evidence="1">
    <location>
        <begin position="6"/>
        <end position="28"/>
    </location>
</feature>
<accession>A0A7C4D6J8</accession>
<organism evidence="2">
    <name type="scientific">Staphylothermus marinus</name>
    <dbReference type="NCBI Taxonomy" id="2280"/>
    <lineage>
        <taxon>Archaea</taxon>
        <taxon>Thermoproteota</taxon>
        <taxon>Thermoprotei</taxon>
        <taxon>Desulfurococcales</taxon>
        <taxon>Desulfurococcaceae</taxon>
        <taxon>Staphylothermus</taxon>
    </lineage>
</organism>
<proteinExistence type="predicted"/>
<reference evidence="2" key="1">
    <citation type="journal article" date="2020" name="mSystems">
        <title>Genome- and Community-Level Interaction Insights into Carbon Utilization and Element Cycling Functions of Hydrothermarchaeota in Hydrothermal Sediment.</title>
        <authorList>
            <person name="Zhou Z."/>
            <person name="Liu Y."/>
            <person name="Xu W."/>
            <person name="Pan J."/>
            <person name="Luo Z.H."/>
            <person name="Li M."/>
        </authorList>
    </citation>
    <scope>NUCLEOTIDE SEQUENCE [LARGE SCALE GENOMIC DNA]</scope>
    <source>
        <strain evidence="2">SpSt-642</strain>
    </source>
</reference>
<dbReference type="EMBL" id="DTBJ01000016">
    <property type="protein sequence ID" value="HGM58300.1"/>
    <property type="molecule type" value="Genomic_DNA"/>
</dbReference>
<dbReference type="AlphaFoldDB" id="A0A7C4D6J8"/>
<sequence length="109" mass="12229">MKLEASYLSIVLVLLITMLLTSSFINLINHSVSSIKNTLSGSSNNGECIYIFKQDSVKIVLINRTCMNGSVVYIDTDIGEIYSNEEFSLIKTYSDKSIRIITREEIVIV</sequence>
<keyword evidence="1" id="KW-1133">Transmembrane helix</keyword>
<protein>
    <submittedName>
        <fullName evidence="2">Uncharacterized protein</fullName>
    </submittedName>
</protein>
<name>A0A7C4D6J8_STAMA</name>
<gene>
    <name evidence="2" type="ORF">ENU14_01745</name>
</gene>
<keyword evidence="1" id="KW-0812">Transmembrane</keyword>